<gene>
    <name evidence="1" type="ordered locus">Metin_0563</name>
</gene>
<organism evidence="1 2">
    <name type="scientific">Methanocaldococcus infernus (strain DSM 11812 / JCM 15783 / ME)</name>
    <dbReference type="NCBI Taxonomy" id="573063"/>
    <lineage>
        <taxon>Archaea</taxon>
        <taxon>Methanobacteriati</taxon>
        <taxon>Methanobacteriota</taxon>
        <taxon>Methanomada group</taxon>
        <taxon>Methanococci</taxon>
        <taxon>Methanococcales</taxon>
        <taxon>Methanocaldococcaceae</taxon>
        <taxon>Methanocaldococcus</taxon>
    </lineage>
</organism>
<sequence>MSYSIIIQFVIFGDAMKVLVVCKYKYNNLGIALSDYDFVLFCDLCSNDPSVLMKLSLLFEEFEVCDINLPSCPICNSSIMLSQEEKGDEVFEKIKKACPEKIVIESNI</sequence>
<evidence type="ECO:0000313" key="1">
    <source>
        <dbReference type="EMBL" id="ADG13233.1"/>
    </source>
</evidence>
<dbReference type="EMBL" id="CP002009">
    <property type="protein sequence ID" value="ADG13233.1"/>
    <property type="molecule type" value="Genomic_DNA"/>
</dbReference>
<protein>
    <submittedName>
        <fullName evidence="1">Uncharacterized protein</fullName>
    </submittedName>
</protein>
<dbReference type="STRING" id="573063.Metin_0563"/>
<dbReference type="AlphaFoldDB" id="D5VRN0"/>
<name>D5VRN0_METIM</name>
<dbReference type="HOGENOM" id="CLU_2191036_0_0_2"/>
<accession>D5VRN0</accession>
<keyword evidence="2" id="KW-1185">Reference proteome</keyword>
<dbReference type="KEGG" id="mif:Metin_0563"/>
<proteinExistence type="predicted"/>
<dbReference type="Proteomes" id="UP000002061">
    <property type="component" value="Chromosome"/>
</dbReference>
<evidence type="ECO:0000313" key="2">
    <source>
        <dbReference type="Proteomes" id="UP000002061"/>
    </source>
</evidence>
<reference evidence="1" key="1">
    <citation type="submission" date="2010-04" db="EMBL/GenBank/DDBJ databases">
        <title>Complete sequence of Methanocaldococcus infernus ME.</title>
        <authorList>
            <consortium name="US DOE Joint Genome Institute"/>
            <person name="Lucas S."/>
            <person name="Copeland A."/>
            <person name="Lapidus A."/>
            <person name="Cheng J.-F."/>
            <person name="Bruce D."/>
            <person name="Goodwin L."/>
            <person name="Pitluck S."/>
            <person name="Munk A.C."/>
            <person name="Detter J.C."/>
            <person name="Han C."/>
            <person name="Tapia R."/>
            <person name="Land M."/>
            <person name="Hauser L."/>
            <person name="Kyrpides N."/>
            <person name="Mikhailova N."/>
            <person name="Sieprawska-Lupa M."/>
            <person name="Whitman W.B."/>
            <person name="Woyke T."/>
        </authorList>
    </citation>
    <scope>NUCLEOTIDE SEQUENCE [LARGE SCALE GENOMIC DNA]</scope>
    <source>
        <strain evidence="1">ME</strain>
    </source>
</reference>